<dbReference type="EMBL" id="MSCJ01000003">
    <property type="protein sequence ID" value="PQJ61945.1"/>
    <property type="molecule type" value="Genomic_DNA"/>
</dbReference>
<proteinExistence type="predicted"/>
<evidence type="ECO:0000313" key="1">
    <source>
        <dbReference type="EMBL" id="PQJ61945.1"/>
    </source>
</evidence>
<dbReference type="Proteomes" id="UP000238730">
    <property type="component" value="Unassembled WGS sequence"/>
</dbReference>
<name>A0A2S7VJ04_PHOAN</name>
<dbReference type="OrthoDB" id="5822843at2"/>
<protein>
    <submittedName>
        <fullName evidence="1">Uncharacterized protein</fullName>
    </submittedName>
</protein>
<gene>
    <name evidence="1" type="ORF">BTO08_16915</name>
</gene>
<organism evidence="1 2">
    <name type="scientific">Photobacterium angustum</name>
    <dbReference type="NCBI Taxonomy" id="661"/>
    <lineage>
        <taxon>Bacteria</taxon>
        <taxon>Pseudomonadati</taxon>
        <taxon>Pseudomonadota</taxon>
        <taxon>Gammaproteobacteria</taxon>
        <taxon>Vibrionales</taxon>
        <taxon>Vibrionaceae</taxon>
        <taxon>Photobacterium</taxon>
    </lineage>
</organism>
<dbReference type="AlphaFoldDB" id="A0A2S7VJ04"/>
<dbReference type="RefSeq" id="WP_105061787.1">
    <property type="nucleotide sequence ID" value="NZ_MSCJ01000003.1"/>
</dbReference>
<comment type="caution">
    <text evidence="1">The sequence shown here is derived from an EMBL/GenBank/DDBJ whole genome shotgun (WGS) entry which is preliminary data.</text>
</comment>
<accession>A0A2S7VJ04</accession>
<evidence type="ECO:0000313" key="2">
    <source>
        <dbReference type="Proteomes" id="UP000238730"/>
    </source>
</evidence>
<reference evidence="1 2" key="1">
    <citation type="submission" date="2016-12" db="EMBL/GenBank/DDBJ databases">
        <title>Diversity of luminous bacteria.</title>
        <authorList>
            <person name="Yoshizawa S."/>
            <person name="Kogure K."/>
        </authorList>
    </citation>
    <scope>NUCLEOTIDE SEQUENCE [LARGE SCALE GENOMIC DNA]</scope>
    <source>
        <strain evidence="1 2">LC1-200</strain>
    </source>
</reference>
<sequence>MKRGLIIDNNLTVNKTAILRVEFDSSFIMLFFADQTVINICLKQDELHFSSDQAYYLVEAEFKRVQTEIQAYLNSEL</sequence>